<evidence type="ECO:0000313" key="11">
    <source>
        <dbReference type="Proteomes" id="UP000664122"/>
    </source>
</evidence>
<dbReference type="Pfam" id="PF01118">
    <property type="entry name" value="Semialdhyde_dh"/>
    <property type="match status" value="1"/>
</dbReference>
<dbReference type="GO" id="GO:0006526">
    <property type="term" value="P:L-arginine biosynthetic process"/>
    <property type="evidence" value="ECO:0007669"/>
    <property type="project" value="UniProtKB-UniRule"/>
</dbReference>
<organism evidence="10 11">
    <name type="scientific">Jiella flava</name>
    <dbReference type="NCBI Taxonomy" id="2816857"/>
    <lineage>
        <taxon>Bacteria</taxon>
        <taxon>Pseudomonadati</taxon>
        <taxon>Pseudomonadota</taxon>
        <taxon>Alphaproteobacteria</taxon>
        <taxon>Hyphomicrobiales</taxon>
        <taxon>Aurantimonadaceae</taxon>
        <taxon>Jiella</taxon>
    </lineage>
</organism>
<keyword evidence="7" id="KW-0963">Cytoplasm</keyword>
<dbReference type="GO" id="GO:0051287">
    <property type="term" value="F:NAD binding"/>
    <property type="evidence" value="ECO:0007669"/>
    <property type="project" value="InterPro"/>
</dbReference>
<evidence type="ECO:0000313" key="10">
    <source>
        <dbReference type="EMBL" id="MBO0663767.1"/>
    </source>
</evidence>
<dbReference type="PROSITE" id="PS01224">
    <property type="entry name" value="ARGC"/>
    <property type="match status" value="1"/>
</dbReference>
<evidence type="ECO:0000256" key="7">
    <source>
        <dbReference type="HAMAP-Rule" id="MF_00150"/>
    </source>
</evidence>
<sequence length="351" mass="37937">MAEQLKIGVLGASGYTGADLVRLALRHPNMEIVALTANSHAGKPMRAVFKHFAHVDLPDLVTIDEADWGALDAVFCGLPHGTTHTITREIFASHPHVKIIDMSADFRLRDAAIYRSWYGVEHSATDIQPEAVYGLTEVYREKIRNARLIACPGCYPTAVLLALVPLAKAGLIDVSDIVIDAKSGVSGAGRGLKENTLFCESGEGLSPYAVGKHRHMPEIEQEIGVAAGVADLRINFTPHLIPMSRGELCTSYLRLAAGKTAADLRHQLIETYANEPFVTIADEDVLPQTQMVRGSNYVVVNVIPDRIPGRAIVISTLDNLVKGSAGQAVQNFNVAFGLDETTGIEQLPLFP</sequence>
<name>A0A939G223_9HYPH</name>
<dbReference type="InterPro" id="IPR023013">
    <property type="entry name" value="AGPR_AS"/>
</dbReference>
<dbReference type="CDD" id="cd17895">
    <property type="entry name" value="AGPR_1_N"/>
    <property type="match status" value="1"/>
</dbReference>
<feature type="domain" description="Semialdehyde dehydrogenase NAD-binding" evidence="9">
    <location>
        <begin position="6"/>
        <end position="146"/>
    </location>
</feature>
<evidence type="ECO:0000256" key="1">
    <source>
        <dbReference type="ARBA" id="ARBA00004862"/>
    </source>
</evidence>
<keyword evidence="3 7" id="KW-0028">Amino-acid biosynthesis</keyword>
<dbReference type="Proteomes" id="UP000664122">
    <property type="component" value="Unassembled WGS sequence"/>
</dbReference>
<evidence type="ECO:0000256" key="4">
    <source>
        <dbReference type="ARBA" id="ARBA00022857"/>
    </source>
</evidence>
<comment type="catalytic activity">
    <reaction evidence="6 7">
        <text>N-acetyl-L-glutamate 5-semialdehyde + phosphate + NADP(+) = N-acetyl-L-glutamyl 5-phosphate + NADPH + H(+)</text>
        <dbReference type="Rhea" id="RHEA:21588"/>
        <dbReference type="ChEBI" id="CHEBI:15378"/>
        <dbReference type="ChEBI" id="CHEBI:29123"/>
        <dbReference type="ChEBI" id="CHEBI:43474"/>
        <dbReference type="ChEBI" id="CHEBI:57783"/>
        <dbReference type="ChEBI" id="CHEBI:57936"/>
        <dbReference type="ChEBI" id="CHEBI:58349"/>
        <dbReference type="EC" id="1.2.1.38"/>
    </reaction>
</comment>
<dbReference type="SUPFAM" id="SSF51735">
    <property type="entry name" value="NAD(P)-binding Rossmann-fold domains"/>
    <property type="match status" value="1"/>
</dbReference>
<evidence type="ECO:0000256" key="6">
    <source>
        <dbReference type="ARBA" id="ARBA00050557"/>
    </source>
</evidence>
<dbReference type="PANTHER" id="PTHR32338:SF10">
    <property type="entry name" value="N-ACETYL-GAMMA-GLUTAMYL-PHOSPHATE REDUCTASE, CHLOROPLASTIC-RELATED"/>
    <property type="match status" value="1"/>
</dbReference>
<comment type="similarity">
    <text evidence="7">Belongs to the NAGSA dehydrogenase family. Type 1 subfamily.</text>
</comment>
<dbReference type="InterPro" id="IPR000706">
    <property type="entry name" value="AGPR_type-1"/>
</dbReference>
<dbReference type="RefSeq" id="WP_207258680.1">
    <property type="nucleotide sequence ID" value="NZ_JAFMPP010000013.1"/>
</dbReference>
<dbReference type="Gene3D" id="3.40.50.720">
    <property type="entry name" value="NAD(P)-binding Rossmann-like Domain"/>
    <property type="match status" value="1"/>
</dbReference>
<dbReference type="HAMAP" id="MF_00150">
    <property type="entry name" value="ArgC_type1"/>
    <property type="match status" value="1"/>
</dbReference>
<keyword evidence="4 7" id="KW-0521">NADP</keyword>
<evidence type="ECO:0000259" key="9">
    <source>
        <dbReference type="SMART" id="SM00859"/>
    </source>
</evidence>
<dbReference type="GO" id="GO:0070401">
    <property type="term" value="F:NADP+ binding"/>
    <property type="evidence" value="ECO:0007669"/>
    <property type="project" value="InterPro"/>
</dbReference>
<evidence type="ECO:0000256" key="5">
    <source>
        <dbReference type="ARBA" id="ARBA00023002"/>
    </source>
</evidence>
<dbReference type="InterPro" id="IPR036291">
    <property type="entry name" value="NAD(P)-bd_dom_sf"/>
</dbReference>
<reference evidence="10" key="1">
    <citation type="submission" date="2021-03" db="EMBL/GenBank/DDBJ databases">
        <title>Whole genome sequence of Jiella sp. CQZ9-1.</title>
        <authorList>
            <person name="Tuo L."/>
        </authorList>
    </citation>
    <scope>NUCLEOTIDE SEQUENCE</scope>
    <source>
        <strain evidence="10">CQZ9-1</strain>
    </source>
</reference>
<dbReference type="AlphaFoldDB" id="A0A939G223"/>
<dbReference type="EMBL" id="JAFMPP010000013">
    <property type="protein sequence ID" value="MBO0663767.1"/>
    <property type="molecule type" value="Genomic_DNA"/>
</dbReference>
<keyword evidence="2 7" id="KW-0055">Arginine biosynthesis</keyword>
<dbReference type="InterPro" id="IPR058924">
    <property type="entry name" value="AGPR_dimerisation_dom"/>
</dbReference>
<dbReference type="GO" id="GO:0005737">
    <property type="term" value="C:cytoplasm"/>
    <property type="evidence" value="ECO:0007669"/>
    <property type="project" value="UniProtKB-SubCell"/>
</dbReference>
<dbReference type="SMART" id="SM00859">
    <property type="entry name" value="Semialdhyde_dh"/>
    <property type="match status" value="1"/>
</dbReference>
<evidence type="ECO:0000256" key="3">
    <source>
        <dbReference type="ARBA" id="ARBA00022605"/>
    </source>
</evidence>
<gene>
    <name evidence="7" type="primary">argC</name>
    <name evidence="10" type="ORF">J1C48_14385</name>
</gene>
<dbReference type="SUPFAM" id="SSF55347">
    <property type="entry name" value="Glyceraldehyde-3-phosphate dehydrogenase-like, C-terminal domain"/>
    <property type="match status" value="1"/>
</dbReference>
<keyword evidence="11" id="KW-1185">Reference proteome</keyword>
<dbReference type="EC" id="1.2.1.38" evidence="7"/>
<dbReference type="InterPro" id="IPR050085">
    <property type="entry name" value="AGPR"/>
</dbReference>
<dbReference type="InterPro" id="IPR000534">
    <property type="entry name" value="Semialdehyde_DH_NAD-bd"/>
</dbReference>
<comment type="subcellular location">
    <subcellularLocation>
        <location evidence="7">Cytoplasm</location>
    </subcellularLocation>
</comment>
<dbReference type="Gene3D" id="3.30.360.10">
    <property type="entry name" value="Dihydrodipicolinate Reductase, domain 2"/>
    <property type="match status" value="1"/>
</dbReference>
<feature type="active site" evidence="7 8">
    <location>
        <position position="154"/>
    </location>
</feature>
<dbReference type="PANTHER" id="PTHR32338">
    <property type="entry name" value="N-ACETYL-GAMMA-GLUTAMYL-PHOSPHATE REDUCTASE, CHLOROPLASTIC-RELATED-RELATED"/>
    <property type="match status" value="1"/>
</dbReference>
<dbReference type="FunFam" id="3.30.360.10:FF:000014">
    <property type="entry name" value="N-acetyl-gamma-glutamyl-phosphate reductase"/>
    <property type="match status" value="1"/>
</dbReference>
<dbReference type="NCBIfam" id="TIGR01850">
    <property type="entry name" value="argC"/>
    <property type="match status" value="1"/>
</dbReference>
<proteinExistence type="inferred from homology"/>
<dbReference type="CDD" id="cd23934">
    <property type="entry name" value="AGPR_1_C"/>
    <property type="match status" value="1"/>
</dbReference>
<comment type="function">
    <text evidence="7">Catalyzes the NADPH-dependent reduction of N-acetyl-5-glutamyl phosphate to yield N-acetyl-L-glutamate 5-semialdehyde.</text>
</comment>
<comment type="caution">
    <text evidence="10">The sequence shown here is derived from an EMBL/GenBank/DDBJ whole genome shotgun (WGS) entry which is preliminary data.</text>
</comment>
<protein>
    <recommendedName>
        <fullName evidence="7">N-acetyl-gamma-glutamyl-phosphate reductase</fullName>
        <shortName evidence="7">AGPR</shortName>
        <ecNumber evidence="7">1.2.1.38</ecNumber>
    </recommendedName>
    <alternativeName>
        <fullName evidence="7">N-acetyl-glutamate semialdehyde dehydrogenase</fullName>
        <shortName evidence="7">NAGSA dehydrogenase</shortName>
    </alternativeName>
</protein>
<evidence type="ECO:0000256" key="8">
    <source>
        <dbReference type="PROSITE-ProRule" id="PRU10010"/>
    </source>
</evidence>
<dbReference type="Pfam" id="PF22698">
    <property type="entry name" value="Semialdhyde_dhC_1"/>
    <property type="match status" value="1"/>
</dbReference>
<evidence type="ECO:0000256" key="2">
    <source>
        <dbReference type="ARBA" id="ARBA00022571"/>
    </source>
</evidence>
<accession>A0A939G223</accession>
<keyword evidence="5 7" id="KW-0560">Oxidoreductase</keyword>
<dbReference type="GO" id="GO:0003942">
    <property type="term" value="F:N-acetyl-gamma-glutamyl-phosphate reductase activity"/>
    <property type="evidence" value="ECO:0007669"/>
    <property type="project" value="UniProtKB-UniRule"/>
</dbReference>
<comment type="pathway">
    <text evidence="1 7">Amino-acid biosynthesis; L-arginine biosynthesis; N(2)-acetyl-L-ornithine from L-glutamate: step 3/4.</text>
</comment>